<gene>
    <name evidence="3" type="primary">SPOSA6832_01792</name>
</gene>
<feature type="compositionally biased region" description="Polar residues" evidence="1">
    <location>
        <begin position="334"/>
        <end position="355"/>
    </location>
</feature>
<dbReference type="EMBL" id="CENE01000005">
    <property type="protein sequence ID" value="CEQ40211.1"/>
    <property type="molecule type" value="Genomic_DNA"/>
</dbReference>
<protein>
    <submittedName>
        <fullName evidence="3">SPOSA6832_01792-mRNA-1:cds</fullName>
    </submittedName>
</protein>
<evidence type="ECO:0000256" key="1">
    <source>
        <dbReference type="SAM" id="MobiDB-lite"/>
    </source>
</evidence>
<evidence type="ECO:0000259" key="2">
    <source>
        <dbReference type="PROSITE" id="PS50195"/>
    </source>
</evidence>
<dbReference type="SUPFAM" id="SSF64268">
    <property type="entry name" value="PX domain"/>
    <property type="match status" value="1"/>
</dbReference>
<organism evidence="3 4">
    <name type="scientific">Sporidiobolus salmonicolor</name>
    <name type="common">Yeast-like fungus</name>
    <name type="synonym">Sporobolomyces salmonicolor</name>
    <dbReference type="NCBI Taxonomy" id="5005"/>
    <lineage>
        <taxon>Eukaryota</taxon>
        <taxon>Fungi</taxon>
        <taxon>Dikarya</taxon>
        <taxon>Basidiomycota</taxon>
        <taxon>Pucciniomycotina</taxon>
        <taxon>Microbotryomycetes</taxon>
        <taxon>Sporidiobolales</taxon>
        <taxon>Sporidiobolaceae</taxon>
        <taxon>Sporobolomyces</taxon>
    </lineage>
</organism>
<accession>A0A0D6EJY8</accession>
<dbReference type="InterPro" id="IPR036871">
    <property type="entry name" value="PX_dom_sf"/>
</dbReference>
<dbReference type="SMART" id="SM00312">
    <property type="entry name" value="PX"/>
    <property type="match status" value="1"/>
</dbReference>
<feature type="compositionally biased region" description="Polar residues" evidence="1">
    <location>
        <begin position="217"/>
        <end position="231"/>
    </location>
</feature>
<feature type="region of interest" description="Disordered" evidence="1">
    <location>
        <begin position="932"/>
        <end position="993"/>
    </location>
</feature>
<dbReference type="PANTHER" id="PTHR47185:SF1">
    <property type="entry name" value="PX DOMAIN-CONTAINING PROTEIN YPR097W"/>
    <property type="match status" value="1"/>
</dbReference>
<feature type="region of interest" description="Disordered" evidence="1">
    <location>
        <begin position="308"/>
        <end position="365"/>
    </location>
</feature>
<name>A0A0D6EJY8_SPOSA</name>
<evidence type="ECO:0000313" key="4">
    <source>
        <dbReference type="Proteomes" id="UP000243876"/>
    </source>
</evidence>
<dbReference type="InterPro" id="IPR024554">
    <property type="entry name" value="LEC1-like_C"/>
</dbReference>
<dbReference type="Pfam" id="PF00787">
    <property type="entry name" value="PX"/>
    <property type="match status" value="1"/>
</dbReference>
<dbReference type="Pfam" id="PF12828">
    <property type="entry name" value="PXB"/>
    <property type="match status" value="1"/>
</dbReference>
<keyword evidence="4" id="KW-1185">Reference proteome</keyword>
<feature type="compositionally biased region" description="Basic and acidic residues" evidence="1">
    <location>
        <begin position="984"/>
        <end position="993"/>
    </location>
</feature>
<dbReference type="Pfam" id="PF12825">
    <property type="entry name" value="DUF3818"/>
    <property type="match status" value="2"/>
</dbReference>
<feature type="compositionally biased region" description="Acidic residues" evidence="1">
    <location>
        <begin position="932"/>
        <end position="952"/>
    </location>
</feature>
<dbReference type="AlphaFoldDB" id="A0A0D6EJY8"/>
<dbReference type="CDD" id="cd06869">
    <property type="entry name" value="PX_UP2_fungi"/>
    <property type="match status" value="1"/>
</dbReference>
<dbReference type="PROSITE" id="PS50195">
    <property type="entry name" value="PX"/>
    <property type="match status" value="1"/>
</dbReference>
<dbReference type="GO" id="GO:0035091">
    <property type="term" value="F:phosphatidylinositol binding"/>
    <property type="evidence" value="ECO:0007669"/>
    <property type="project" value="InterPro"/>
</dbReference>
<dbReference type="InterPro" id="IPR001683">
    <property type="entry name" value="PX_dom"/>
</dbReference>
<dbReference type="InterPro" id="IPR024555">
    <property type="entry name" value="PX-associated"/>
</dbReference>
<sequence length="1024" mass="115506">MSVNPSQGNPLLITEDSLKRQRPIRTTSLASELGLYSPSIASSLAPPSHAPLQLTPLRAHYLKRELVTLEFVRELSALDSPGALSVLGSPFLPKSRFINGVPQPAPPAGSPEALEEQRSAESNVDLPFLRFVFHHFVLSFPFLVNCPPTFYSHKLQPFVYSFVSRNISSSDDREGDTKRKKIAGKVEKHLGLIMSAAIKLTENGGKEEVVRIEDDGSMNTGLPASQQQTGTGARKRGAPIRAEAKEEDFSINVVSVRNTAFKGRVRTTMHEEFLVRTRRKGRDDVYVARRYGDFVRLAETLRKECIEEDVKGPPPKDRRAVEMKAPSPDVPGSPLSSYPSRDDASTSSNSASGTPNPIFDPNHLPSLARERNRLTLRAYLRSLLHNPVLASSSAFQSFLVESPISLTPREEQDVLVREEMDRIREQEARSFRNEVEERVEELEGYLRGFREELVKHDGLTRVFATIRKTARVEDLPVEYRKVLEWARISLASTIYQLFLGSDNSSSVFGQLKRMHGLMPYFMLRGMLKISNPVAMVRSVLDLFLARPFGSTSLLQKMFSSGLSDEVKDLKEDAEMVARKIGDDRLCEKVRQYINLDKESQDEMRADAGEPSLPVSLVSLAQIVDCSPPPALSAAAENLDIMTVILRSPSQPRLDARTMQRLAHCAVAYDEYKYHRDHLSDLEEDEGPDNDEAWLYEDLHVYRRVMTKARDKEQLIELIFEARLFPSFFLLPRYRKWLTGGSTLQGSTSELLKDIVTIFYEPLAKVYKAANIADSLSDLQTFLNDLIKTVEYAEDANLVDPQRTVQIFVDLVARHEARFYHFVHQVHSKGEGLFDNLMAWIELFINFVRDGLPSPISLDFLLPVGGQEREAVLREIDAIVEYHRRLKLAHHERMTKRLAKGRELERDADAAFVANVMDNLHISGMMDDVNDVEAEGSEDEAQEEGEASSDDEDQRGLPAAPKPAWKSNNPFLKAVPSPPSRKRDRAPIDPPKLEHIPKLVPLFVELVRTELGSARRQQRLNTSPR</sequence>
<reference evidence="4" key="1">
    <citation type="submission" date="2015-02" db="EMBL/GenBank/DDBJ databases">
        <authorList>
            <person name="Gon?alves P."/>
        </authorList>
    </citation>
    <scope>NUCLEOTIDE SEQUENCE [LARGE SCALE GENOMIC DNA]</scope>
</reference>
<dbReference type="Gene3D" id="3.30.1520.10">
    <property type="entry name" value="Phox-like domain"/>
    <property type="match status" value="1"/>
</dbReference>
<dbReference type="PANTHER" id="PTHR47185">
    <property type="entry name" value="PX DOMAIN-CONTAINING PROTEIN YPR097W"/>
    <property type="match status" value="1"/>
</dbReference>
<dbReference type="Proteomes" id="UP000243876">
    <property type="component" value="Unassembled WGS sequence"/>
</dbReference>
<proteinExistence type="predicted"/>
<feature type="compositionally biased region" description="Basic and acidic residues" evidence="1">
    <location>
        <begin position="308"/>
        <end position="322"/>
    </location>
</feature>
<feature type="region of interest" description="Disordered" evidence="1">
    <location>
        <begin position="216"/>
        <end position="237"/>
    </location>
</feature>
<feature type="domain" description="PX" evidence="2">
    <location>
        <begin position="251"/>
        <end position="406"/>
    </location>
</feature>
<evidence type="ECO:0000313" key="3">
    <source>
        <dbReference type="EMBL" id="CEQ40211.1"/>
    </source>
</evidence>
<dbReference type="InterPro" id="IPR047168">
    <property type="entry name" value="LEC1-like"/>
</dbReference>
<dbReference type="OrthoDB" id="2117459at2759"/>